<keyword evidence="2" id="KW-0346">Stress response</keyword>
<dbReference type="Proteomes" id="UP000283530">
    <property type="component" value="Unassembled WGS sequence"/>
</dbReference>
<feature type="compositionally biased region" description="Low complexity" evidence="7">
    <location>
        <begin position="13"/>
        <end position="25"/>
    </location>
</feature>
<evidence type="ECO:0000256" key="5">
    <source>
        <dbReference type="RuleBase" id="RU004020"/>
    </source>
</evidence>
<comment type="similarity">
    <text evidence="5">Belongs to the HSF family.</text>
</comment>
<evidence type="ECO:0000256" key="4">
    <source>
        <dbReference type="ARBA" id="ARBA00023242"/>
    </source>
</evidence>
<dbReference type="GO" id="GO:0003700">
    <property type="term" value="F:DNA-binding transcription factor activity"/>
    <property type="evidence" value="ECO:0007669"/>
    <property type="project" value="InterPro"/>
</dbReference>
<dbReference type="SUPFAM" id="SSF46785">
    <property type="entry name" value="Winged helix' DNA-binding domain"/>
    <property type="match status" value="1"/>
</dbReference>
<evidence type="ECO:0000256" key="2">
    <source>
        <dbReference type="ARBA" id="ARBA00023016"/>
    </source>
</evidence>
<evidence type="ECO:0000256" key="3">
    <source>
        <dbReference type="ARBA" id="ARBA00023125"/>
    </source>
</evidence>
<evidence type="ECO:0000256" key="6">
    <source>
        <dbReference type="SAM" id="Coils"/>
    </source>
</evidence>
<evidence type="ECO:0000313" key="10">
    <source>
        <dbReference type="Proteomes" id="UP000283530"/>
    </source>
</evidence>
<dbReference type="SMART" id="SM00415">
    <property type="entry name" value="HSF"/>
    <property type="match status" value="1"/>
</dbReference>
<protein>
    <submittedName>
        <fullName evidence="9">Heat stress transcription factor B-4b-like protein</fullName>
    </submittedName>
</protein>
<comment type="subcellular location">
    <subcellularLocation>
        <location evidence="1">Nucleus</location>
    </subcellularLocation>
</comment>
<dbReference type="InterPro" id="IPR036388">
    <property type="entry name" value="WH-like_DNA-bd_sf"/>
</dbReference>
<keyword evidence="4" id="KW-0539">Nucleus</keyword>
<comment type="caution">
    <text evidence="9">The sequence shown here is derived from an EMBL/GenBank/DDBJ whole genome shotgun (WGS) entry which is preliminary data.</text>
</comment>
<dbReference type="PRINTS" id="PR00056">
    <property type="entry name" value="HSFDOMAIN"/>
</dbReference>
<evidence type="ECO:0000256" key="1">
    <source>
        <dbReference type="ARBA" id="ARBA00004123"/>
    </source>
</evidence>
<dbReference type="GO" id="GO:0005634">
    <property type="term" value="C:nucleus"/>
    <property type="evidence" value="ECO:0007669"/>
    <property type="project" value="UniProtKB-SubCell"/>
</dbReference>
<organism evidence="9 10">
    <name type="scientific">Cinnamomum micranthum f. kanehirae</name>
    <dbReference type="NCBI Taxonomy" id="337451"/>
    <lineage>
        <taxon>Eukaryota</taxon>
        <taxon>Viridiplantae</taxon>
        <taxon>Streptophyta</taxon>
        <taxon>Embryophyta</taxon>
        <taxon>Tracheophyta</taxon>
        <taxon>Spermatophyta</taxon>
        <taxon>Magnoliopsida</taxon>
        <taxon>Magnoliidae</taxon>
        <taxon>Laurales</taxon>
        <taxon>Lauraceae</taxon>
        <taxon>Cinnamomum</taxon>
    </lineage>
</organism>
<dbReference type="OrthoDB" id="60033at2759"/>
<dbReference type="EMBL" id="QPKB01000001">
    <property type="protein sequence ID" value="RWR72148.1"/>
    <property type="molecule type" value="Genomic_DNA"/>
</dbReference>
<evidence type="ECO:0000313" key="9">
    <source>
        <dbReference type="EMBL" id="RWR72148.1"/>
    </source>
</evidence>
<feature type="domain" description="HSF-type DNA-binding" evidence="8">
    <location>
        <begin position="26"/>
        <end position="119"/>
    </location>
</feature>
<accession>A0A443N0U2</accession>
<dbReference type="InterPro" id="IPR000232">
    <property type="entry name" value="HSF_DNA-bd"/>
</dbReference>
<dbReference type="AlphaFoldDB" id="A0A443N0U2"/>
<feature type="coiled-coil region" evidence="6">
    <location>
        <begin position="144"/>
        <end position="171"/>
    </location>
</feature>
<dbReference type="FunFam" id="1.10.10.10:FF:000660">
    <property type="entry name" value="Heat stress transcription factor A-6b"/>
    <property type="match status" value="1"/>
</dbReference>
<dbReference type="PANTHER" id="PTHR10015">
    <property type="entry name" value="HEAT SHOCK TRANSCRIPTION FACTOR"/>
    <property type="match status" value="1"/>
</dbReference>
<keyword evidence="6" id="KW-0175">Coiled coil</keyword>
<sequence>MKMEKGGADPDRCSQSSSSHSPRSRCLAPFLTKTYDLIEGSGANHIVSWNDEGSGFIVWSPVEFSQFLLPRYFKHCNFSSFIRQLNTYGFKKSASNRWEFQHEKFRKGERHLLGEITRRKCLPSVYPSFLKACERRPEAEAIDIDSLVEENKNLQKENSELQLQIAHFKALEVELLDWLSHYMGGTSSNHQGQRVCRSL</sequence>
<evidence type="ECO:0000259" key="8">
    <source>
        <dbReference type="SMART" id="SM00415"/>
    </source>
</evidence>
<gene>
    <name evidence="9" type="ORF">CKAN_00035400</name>
</gene>
<name>A0A443N0U2_9MAGN</name>
<feature type="region of interest" description="Disordered" evidence="7">
    <location>
        <begin position="1"/>
        <end position="25"/>
    </location>
</feature>
<dbReference type="InterPro" id="IPR036390">
    <property type="entry name" value="WH_DNA-bd_sf"/>
</dbReference>
<dbReference type="Gene3D" id="1.10.10.10">
    <property type="entry name" value="Winged helix-like DNA-binding domain superfamily/Winged helix DNA-binding domain"/>
    <property type="match status" value="1"/>
</dbReference>
<dbReference type="PANTHER" id="PTHR10015:SF308">
    <property type="entry name" value="HSF-TYPE DNA-BINDING DOMAIN-CONTAINING PROTEIN"/>
    <property type="match status" value="1"/>
</dbReference>
<dbReference type="GO" id="GO:0000978">
    <property type="term" value="F:RNA polymerase II cis-regulatory region sequence-specific DNA binding"/>
    <property type="evidence" value="ECO:0007669"/>
    <property type="project" value="TreeGrafter"/>
</dbReference>
<evidence type="ECO:0000256" key="7">
    <source>
        <dbReference type="SAM" id="MobiDB-lite"/>
    </source>
</evidence>
<dbReference type="Pfam" id="PF00447">
    <property type="entry name" value="HSF_DNA-bind"/>
    <property type="match status" value="1"/>
</dbReference>
<dbReference type="GO" id="GO:0006357">
    <property type="term" value="P:regulation of transcription by RNA polymerase II"/>
    <property type="evidence" value="ECO:0007669"/>
    <property type="project" value="TreeGrafter"/>
</dbReference>
<reference evidence="9 10" key="1">
    <citation type="journal article" date="2019" name="Nat. Plants">
        <title>Stout camphor tree genome fills gaps in understanding of flowering plant genome evolution.</title>
        <authorList>
            <person name="Chaw S.M."/>
            <person name="Liu Y.C."/>
            <person name="Wu Y.W."/>
            <person name="Wang H.Y."/>
            <person name="Lin C.I."/>
            <person name="Wu C.S."/>
            <person name="Ke H.M."/>
            <person name="Chang L.Y."/>
            <person name="Hsu C.Y."/>
            <person name="Yang H.T."/>
            <person name="Sudianto E."/>
            <person name="Hsu M.H."/>
            <person name="Wu K.P."/>
            <person name="Wang L.N."/>
            <person name="Leebens-Mack J.H."/>
            <person name="Tsai I.J."/>
        </authorList>
    </citation>
    <scope>NUCLEOTIDE SEQUENCE [LARGE SCALE GENOMIC DNA]</scope>
    <source>
        <strain evidence="10">cv. Chaw 1501</strain>
        <tissue evidence="9">Young leaves</tissue>
    </source>
</reference>
<feature type="compositionally biased region" description="Basic and acidic residues" evidence="7">
    <location>
        <begin position="1"/>
        <end position="12"/>
    </location>
</feature>
<keyword evidence="10" id="KW-1185">Reference proteome</keyword>
<keyword evidence="3" id="KW-0238">DNA-binding</keyword>
<dbReference type="STRING" id="337451.A0A443N0U2"/>
<proteinExistence type="inferred from homology"/>